<sequence length="529" mass="55957">MHRSDSPGGTAVPVAPDATSDVAIEAKSLSKRFGDVQANDAVSLSVQGGTVHGIVGENGAGKSTLLKMLFGFYRPDGGTLSVRGRPVTFHSPADAMAVGVGMVHQHFMLVEPFTVLENIILGVEGGRRLDRAMAAARENLHALEQRFGFDIPLDVPVAGLPVGVRQRAEILKALYRGADILILDEPTAVLTPQESDQLFALIRELKGQGKTVLFVTHKLDEIMAVTDRVTVMRAGRVVADLETVATSADALAEAMVGTRVTRAVVADETHGGAVRLSLENVSCASGSARGLHDVSFDLHDHEVLGIAGVAGNGQTELLEVITGLRAVDQGRVLFSDVEIAGPSGGTDPVALRRMGMAHVPEDRLKTGVVESMTARENIILGYQREEDVSAGGTLLKRGDIAAMADRMFAAQDVRPRNPGLPIGAFSGGNQQKIVIARELARQPALLVIGQPTRGVDIGAVTRIHDQIIALRNAGRAVLVVSADLDELIAISDRIAVMAEGRITGILPVNRAEEKTLGLMMAGRSMETAL</sequence>
<dbReference type="PROSITE" id="PS00211">
    <property type="entry name" value="ABC_TRANSPORTER_1"/>
    <property type="match status" value="1"/>
</dbReference>
<evidence type="ECO:0000259" key="3">
    <source>
        <dbReference type="PROSITE" id="PS50893"/>
    </source>
</evidence>
<dbReference type="Gene3D" id="3.40.50.300">
    <property type="entry name" value="P-loop containing nucleotide triphosphate hydrolases"/>
    <property type="match status" value="2"/>
</dbReference>
<dbReference type="GO" id="GO:0016887">
    <property type="term" value="F:ATP hydrolysis activity"/>
    <property type="evidence" value="ECO:0007669"/>
    <property type="project" value="InterPro"/>
</dbReference>
<dbReference type="InterPro" id="IPR003439">
    <property type="entry name" value="ABC_transporter-like_ATP-bd"/>
</dbReference>
<dbReference type="EMBL" id="REFR01000001">
    <property type="protein sequence ID" value="RMB13060.1"/>
    <property type="molecule type" value="Genomic_DNA"/>
</dbReference>
<dbReference type="SUPFAM" id="SSF52540">
    <property type="entry name" value="P-loop containing nucleoside triphosphate hydrolases"/>
    <property type="match status" value="2"/>
</dbReference>
<reference evidence="4 5" key="1">
    <citation type="submission" date="2018-10" db="EMBL/GenBank/DDBJ databases">
        <title>Genomic Encyclopedia of Archaeal and Bacterial Type Strains, Phase II (KMG-II): from individual species to whole genera.</title>
        <authorList>
            <person name="Goeker M."/>
        </authorList>
    </citation>
    <scope>NUCLEOTIDE SEQUENCE [LARGE SCALE GENOMIC DNA]</scope>
    <source>
        <strain evidence="4 5">DSM 25217</strain>
    </source>
</reference>
<dbReference type="InterPro" id="IPR027417">
    <property type="entry name" value="P-loop_NTPase"/>
</dbReference>
<feature type="domain" description="ABC transporter" evidence="3">
    <location>
        <begin position="24"/>
        <end position="259"/>
    </location>
</feature>
<accession>A0A3M0CWY6</accession>
<keyword evidence="5" id="KW-1185">Reference proteome</keyword>
<dbReference type="PANTHER" id="PTHR43790:SF4">
    <property type="entry name" value="GUANOSINE IMPORT ATP-BINDING PROTEIN NUPO"/>
    <property type="match status" value="1"/>
</dbReference>
<dbReference type="GO" id="GO:0005524">
    <property type="term" value="F:ATP binding"/>
    <property type="evidence" value="ECO:0007669"/>
    <property type="project" value="UniProtKB-KW"/>
</dbReference>
<name>A0A3M0CWY6_9PROT</name>
<dbReference type="PROSITE" id="PS50893">
    <property type="entry name" value="ABC_TRANSPORTER_2"/>
    <property type="match status" value="2"/>
</dbReference>
<dbReference type="FunCoup" id="A0A3M0CWY6">
    <property type="interactions" value="246"/>
</dbReference>
<comment type="caution">
    <text evidence="4">The sequence shown here is derived from an EMBL/GenBank/DDBJ whole genome shotgun (WGS) entry which is preliminary data.</text>
</comment>
<dbReference type="OrthoDB" id="9805029at2"/>
<dbReference type="Proteomes" id="UP000271227">
    <property type="component" value="Unassembled WGS sequence"/>
</dbReference>
<dbReference type="InterPro" id="IPR003593">
    <property type="entry name" value="AAA+_ATPase"/>
</dbReference>
<dbReference type="InParanoid" id="A0A3M0CWY6"/>
<dbReference type="PANTHER" id="PTHR43790">
    <property type="entry name" value="CARBOHYDRATE TRANSPORT ATP-BINDING PROTEIN MG119-RELATED"/>
    <property type="match status" value="1"/>
</dbReference>
<feature type="domain" description="ABC transporter" evidence="3">
    <location>
        <begin position="276"/>
        <end position="524"/>
    </location>
</feature>
<evidence type="ECO:0000313" key="4">
    <source>
        <dbReference type="EMBL" id="RMB13060.1"/>
    </source>
</evidence>
<evidence type="ECO:0000256" key="2">
    <source>
        <dbReference type="ARBA" id="ARBA00022840"/>
    </source>
</evidence>
<organism evidence="4 5">
    <name type="scientific">Eilatimonas milleporae</name>
    <dbReference type="NCBI Taxonomy" id="911205"/>
    <lineage>
        <taxon>Bacteria</taxon>
        <taxon>Pseudomonadati</taxon>
        <taxon>Pseudomonadota</taxon>
        <taxon>Alphaproteobacteria</taxon>
        <taxon>Kordiimonadales</taxon>
        <taxon>Kordiimonadaceae</taxon>
        <taxon>Eilatimonas</taxon>
    </lineage>
</organism>
<evidence type="ECO:0000256" key="1">
    <source>
        <dbReference type="ARBA" id="ARBA00022741"/>
    </source>
</evidence>
<proteinExistence type="predicted"/>
<dbReference type="CDD" id="cd03216">
    <property type="entry name" value="ABC_Carb_Monos_I"/>
    <property type="match status" value="1"/>
</dbReference>
<dbReference type="InterPro" id="IPR017871">
    <property type="entry name" value="ABC_transporter-like_CS"/>
</dbReference>
<evidence type="ECO:0000313" key="5">
    <source>
        <dbReference type="Proteomes" id="UP000271227"/>
    </source>
</evidence>
<keyword evidence="2 4" id="KW-0067">ATP-binding</keyword>
<dbReference type="AlphaFoldDB" id="A0A3M0CWY6"/>
<dbReference type="Pfam" id="PF00005">
    <property type="entry name" value="ABC_tran"/>
    <property type="match status" value="2"/>
</dbReference>
<keyword evidence="1" id="KW-0547">Nucleotide-binding</keyword>
<dbReference type="RefSeq" id="WP_121936843.1">
    <property type="nucleotide sequence ID" value="NZ_REFR01000001.1"/>
</dbReference>
<protein>
    <submittedName>
        <fullName evidence="4">Nucleoside ABC transporter ATP-binding protein</fullName>
    </submittedName>
</protein>
<dbReference type="SMART" id="SM00382">
    <property type="entry name" value="AAA"/>
    <property type="match status" value="2"/>
</dbReference>
<gene>
    <name evidence="4" type="ORF">BXY39_0053</name>
</gene>
<dbReference type="CDD" id="cd03215">
    <property type="entry name" value="ABC_Carb_Monos_II"/>
    <property type="match status" value="1"/>
</dbReference>
<dbReference type="InterPro" id="IPR050107">
    <property type="entry name" value="ABC_carbohydrate_import_ATPase"/>
</dbReference>